<comment type="caution">
    <text evidence="1">The sequence shown here is derived from an EMBL/GenBank/DDBJ whole genome shotgun (WGS) entry which is preliminary data.</text>
</comment>
<sequence>MSLTTLARLLAVAVSLSATLPACANLQPQYNGSYPAPTNTDASSFSKTKFDFVVVGGGTAGLVLAYRLSANPKVSVGVIEAGQYRPDDPFIGTPTAGNLLGNADIGTLLGNPTYDWMFQSVPQTALNGLVIDYPRGKVVGGSSAINSMIWQRASDVDYDNWNTVFGNGAGWSAKGMQSYFKRVESWTEPELLFPGQKRVPALATEHGTNGPISVSYDTFLFDVEAPSVAAANAIGIPTNSNPDGGNETYIALTARSVDPKTAVRSYAGNAYYQPVIGRPNLKLLSQAVVSKINFSKGGKSGIVATGVNYIVDGKTYTVSVGKEVILAAGSLKTPQILELSGVGNKTILSNLGIPVVLDFPQIGENLQDHPVTLLDFKVKPGVLTLDRLNYNKTYANEQEALYNNSASGALTYTEAVIGPLPLQATVNSSTFNSMYKNLTTTLAKRKQTPIQKAQYAALESMVKGGEVGWFELTVVPSGGVASTAVNGSNYLTSVAIELHPFGRGYVHINSTDPNAQPVIDPKFLEIPWDAEVLVHGSQWIRKWMHTEPIAGLLDGDNVPGSNVQTDAQWDAYIRTAVRTTNHPLGTTAMASRALGGVVDPNLKIYGLANVRVVDAGIIPMTIGVAIQSTVYAMAEKAADLVKKSYGI</sequence>
<name>A0ACB8SJV2_9AGAM</name>
<evidence type="ECO:0000313" key="2">
    <source>
        <dbReference type="Proteomes" id="UP000814140"/>
    </source>
</evidence>
<reference evidence="1" key="1">
    <citation type="submission" date="2021-03" db="EMBL/GenBank/DDBJ databases">
        <authorList>
            <consortium name="DOE Joint Genome Institute"/>
            <person name="Ahrendt S."/>
            <person name="Looney B.P."/>
            <person name="Miyauchi S."/>
            <person name="Morin E."/>
            <person name="Drula E."/>
            <person name="Courty P.E."/>
            <person name="Chicoki N."/>
            <person name="Fauchery L."/>
            <person name="Kohler A."/>
            <person name="Kuo A."/>
            <person name="Labutti K."/>
            <person name="Pangilinan J."/>
            <person name="Lipzen A."/>
            <person name="Riley R."/>
            <person name="Andreopoulos W."/>
            <person name="He G."/>
            <person name="Johnson J."/>
            <person name="Barry K.W."/>
            <person name="Grigoriev I.V."/>
            <person name="Nagy L."/>
            <person name="Hibbett D."/>
            <person name="Henrissat B."/>
            <person name="Matheny P.B."/>
            <person name="Labbe J."/>
            <person name="Martin F."/>
        </authorList>
    </citation>
    <scope>NUCLEOTIDE SEQUENCE</scope>
    <source>
        <strain evidence="1">HHB10654</strain>
    </source>
</reference>
<dbReference type="Proteomes" id="UP000814140">
    <property type="component" value="Unassembled WGS sequence"/>
</dbReference>
<reference evidence="1" key="2">
    <citation type="journal article" date="2022" name="New Phytol.">
        <title>Evolutionary transition to the ectomycorrhizal habit in the genomes of a hyperdiverse lineage of mushroom-forming fungi.</title>
        <authorList>
            <person name="Looney B."/>
            <person name="Miyauchi S."/>
            <person name="Morin E."/>
            <person name="Drula E."/>
            <person name="Courty P.E."/>
            <person name="Kohler A."/>
            <person name="Kuo A."/>
            <person name="LaButti K."/>
            <person name="Pangilinan J."/>
            <person name="Lipzen A."/>
            <person name="Riley R."/>
            <person name="Andreopoulos W."/>
            <person name="He G."/>
            <person name="Johnson J."/>
            <person name="Nolan M."/>
            <person name="Tritt A."/>
            <person name="Barry K.W."/>
            <person name="Grigoriev I.V."/>
            <person name="Nagy L.G."/>
            <person name="Hibbett D."/>
            <person name="Henrissat B."/>
            <person name="Matheny P.B."/>
            <person name="Labbe J."/>
            <person name="Martin F.M."/>
        </authorList>
    </citation>
    <scope>NUCLEOTIDE SEQUENCE</scope>
    <source>
        <strain evidence="1">HHB10654</strain>
    </source>
</reference>
<organism evidence="1 2">
    <name type="scientific">Artomyces pyxidatus</name>
    <dbReference type="NCBI Taxonomy" id="48021"/>
    <lineage>
        <taxon>Eukaryota</taxon>
        <taxon>Fungi</taxon>
        <taxon>Dikarya</taxon>
        <taxon>Basidiomycota</taxon>
        <taxon>Agaricomycotina</taxon>
        <taxon>Agaricomycetes</taxon>
        <taxon>Russulales</taxon>
        <taxon>Auriscalpiaceae</taxon>
        <taxon>Artomyces</taxon>
    </lineage>
</organism>
<proteinExistence type="predicted"/>
<accession>A0ACB8SJV2</accession>
<evidence type="ECO:0000313" key="1">
    <source>
        <dbReference type="EMBL" id="KAI0056669.1"/>
    </source>
</evidence>
<dbReference type="EMBL" id="MU277260">
    <property type="protein sequence ID" value="KAI0056669.1"/>
    <property type="molecule type" value="Genomic_DNA"/>
</dbReference>
<protein>
    <submittedName>
        <fullName evidence="1">Alcohol oxidase</fullName>
    </submittedName>
</protein>
<gene>
    <name evidence="1" type="ORF">BV25DRAFT_1893744</name>
</gene>
<keyword evidence="2" id="KW-1185">Reference proteome</keyword>